<dbReference type="EMBL" id="ACDX02000001">
    <property type="protein sequence ID" value="EFC90013.1"/>
    <property type="molecule type" value="Genomic_DNA"/>
</dbReference>
<evidence type="ECO:0000313" key="1">
    <source>
        <dbReference type="EMBL" id="EFC90013.1"/>
    </source>
</evidence>
<name>D2ZT80_NEIM2</name>
<dbReference type="STRING" id="546266.NEIMUCOT_03816"/>
<dbReference type="AlphaFoldDB" id="D2ZT80"/>
<gene>
    <name evidence="1" type="ORF">NEIMUCOT_03816</name>
</gene>
<organism evidence="1 2">
    <name type="scientific">Neisseria mucosa (strain ATCC 25996 / DSM 4631 / NCTC 10774 / M26)</name>
    <dbReference type="NCBI Taxonomy" id="546266"/>
    <lineage>
        <taxon>Bacteria</taxon>
        <taxon>Pseudomonadati</taxon>
        <taxon>Pseudomonadota</taxon>
        <taxon>Betaproteobacteria</taxon>
        <taxon>Neisseriales</taxon>
        <taxon>Neisseriaceae</taxon>
        <taxon>Neisseria</taxon>
    </lineage>
</organism>
<reference evidence="1 2" key="1">
    <citation type="submission" date="2009-10" db="EMBL/GenBank/DDBJ databases">
        <authorList>
            <person name="Weinstock G."/>
            <person name="Sodergren E."/>
            <person name="Clifton S."/>
            <person name="Fulton L."/>
            <person name="Fulton B."/>
            <person name="Courtney L."/>
            <person name="Fronick C."/>
            <person name="Harrison M."/>
            <person name="Strong C."/>
            <person name="Farmer C."/>
            <person name="Delahaunty K."/>
            <person name="Markovic C."/>
            <person name="Hall O."/>
            <person name="Minx P."/>
            <person name="Tomlinson C."/>
            <person name="Mitreva M."/>
            <person name="Nelson J."/>
            <person name="Hou S."/>
            <person name="Wollam A."/>
            <person name="Pepin K.H."/>
            <person name="Johnson M."/>
            <person name="Bhonagiri V."/>
            <person name="Nash W.E."/>
            <person name="Warren W."/>
            <person name="Chinwalla A."/>
            <person name="Mardis E.R."/>
            <person name="Wilson R.K."/>
        </authorList>
    </citation>
    <scope>NUCLEOTIDE SEQUENCE [LARGE SCALE GENOMIC DNA]</scope>
    <source>
        <strain evidence="2">ATCC 25996 / DSM 4631 / NCTC 10774 / M26</strain>
    </source>
</reference>
<proteinExistence type="predicted"/>
<comment type="caution">
    <text evidence="1">The sequence shown here is derived from an EMBL/GenBank/DDBJ whole genome shotgun (WGS) entry which is preliminary data.</text>
</comment>
<sequence>MWIGFQTTLGSSEKGVLRMGSSEKGERSFRRRLLWAYVFDYCLHRGLHRNCGGFPSIRKYSGLTLNQYGVASPCRTICTVCGFVALS</sequence>
<dbReference type="Proteomes" id="UP000003344">
    <property type="component" value="Unassembled WGS sequence"/>
</dbReference>
<evidence type="ECO:0000313" key="2">
    <source>
        <dbReference type="Proteomes" id="UP000003344"/>
    </source>
</evidence>
<protein>
    <submittedName>
        <fullName evidence="1">Uncharacterized protein</fullName>
    </submittedName>
</protein>
<accession>D2ZT80</accession>